<comment type="caution">
    <text evidence="9">The sequence shown here is derived from an EMBL/GenBank/DDBJ whole genome shotgun (WGS) entry which is preliminary data.</text>
</comment>
<dbReference type="FunFam" id="1.10.10.60:FF:000001">
    <property type="entry name" value="MYB-related transcription factor"/>
    <property type="match status" value="1"/>
</dbReference>
<dbReference type="EMBL" id="JAINDJ010000004">
    <property type="protein sequence ID" value="KAG9448707.1"/>
    <property type="molecule type" value="Genomic_DNA"/>
</dbReference>
<feature type="domain" description="HTH myb-type" evidence="8">
    <location>
        <begin position="9"/>
        <end position="61"/>
    </location>
</feature>
<keyword evidence="10" id="KW-1185">Reference proteome</keyword>
<sequence length="249" mass="28088">MGRTPCCDKTGLKKGPWTPEEDRILVDYIGTHGHGRWRSLPTRAGLLRCGKSCRLRWTNYLRPDIKRGQFSEEEENAIIRLHATLGNKWSMIAAQLPGRTDNEIKNHWNTHLKKRLLSMGIDPVTHKDIPRGPPQMVLSGNFSFLGLLNQVENWERPCLAEEMSTQAEIGGDCAEKGYGVADPMLEQTCGEECLNLFVDSVPQLMVEEASEKETPISGRGTEERKGYWSSMLERIHEPLGAKIPVTHLN</sequence>
<feature type="domain" description="HTH myb-type" evidence="8">
    <location>
        <begin position="62"/>
        <end position="116"/>
    </location>
</feature>
<dbReference type="SUPFAM" id="SSF46689">
    <property type="entry name" value="Homeodomain-like"/>
    <property type="match status" value="1"/>
</dbReference>
<dbReference type="PROSITE" id="PS51294">
    <property type="entry name" value="HTH_MYB"/>
    <property type="match status" value="2"/>
</dbReference>
<evidence type="ECO:0000259" key="7">
    <source>
        <dbReference type="PROSITE" id="PS50090"/>
    </source>
</evidence>
<dbReference type="Pfam" id="PF00249">
    <property type="entry name" value="Myb_DNA-binding"/>
    <property type="match status" value="2"/>
</dbReference>
<accession>A0AAV7EM92</accession>
<evidence type="ECO:0000256" key="6">
    <source>
        <dbReference type="ARBA" id="ARBA00023242"/>
    </source>
</evidence>
<evidence type="ECO:0000256" key="5">
    <source>
        <dbReference type="ARBA" id="ARBA00023163"/>
    </source>
</evidence>
<dbReference type="AlphaFoldDB" id="A0AAV7EM92"/>
<dbReference type="InterPro" id="IPR009057">
    <property type="entry name" value="Homeodomain-like_sf"/>
</dbReference>
<keyword evidence="2" id="KW-0677">Repeat</keyword>
<comment type="subcellular location">
    <subcellularLocation>
        <location evidence="1">Nucleus</location>
    </subcellularLocation>
</comment>
<dbReference type="GO" id="GO:0051707">
    <property type="term" value="P:response to other organism"/>
    <property type="evidence" value="ECO:0007669"/>
    <property type="project" value="UniProtKB-ARBA"/>
</dbReference>
<evidence type="ECO:0000313" key="10">
    <source>
        <dbReference type="Proteomes" id="UP000825729"/>
    </source>
</evidence>
<keyword evidence="6" id="KW-0539">Nucleus</keyword>
<feature type="domain" description="Myb-like" evidence="7">
    <location>
        <begin position="9"/>
        <end position="61"/>
    </location>
</feature>
<protein>
    <submittedName>
        <fullName evidence="9">Uncharacterized protein</fullName>
    </submittedName>
</protein>
<dbReference type="CDD" id="cd00167">
    <property type="entry name" value="SANT"/>
    <property type="match status" value="2"/>
</dbReference>
<keyword evidence="4" id="KW-0238">DNA-binding</keyword>
<evidence type="ECO:0000259" key="8">
    <source>
        <dbReference type="PROSITE" id="PS51294"/>
    </source>
</evidence>
<dbReference type="SMART" id="SM00717">
    <property type="entry name" value="SANT"/>
    <property type="match status" value="2"/>
</dbReference>
<proteinExistence type="predicted"/>
<organism evidence="9 10">
    <name type="scientific">Aristolochia fimbriata</name>
    <name type="common">White veined hardy Dutchman's pipe vine</name>
    <dbReference type="NCBI Taxonomy" id="158543"/>
    <lineage>
        <taxon>Eukaryota</taxon>
        <taxon>Viridiplantae</taxon>
        <taxon>Streptophyta</taxon>
        <taxon>Embryophyta</taxon>
        <taxon>Tracheophyta</taxon>
        <taxon>Spermatophyta</taxon>
        <taxon>Magnoliopsida</taxon>
        <taxon>Magnoliidae</taxon>
        <taxon>Piperales</taxon>
        <taxon>Aristolochiaceae</taxon>
        <taxon>Aristolochia</taxon>
    </lineage>
</organism>
<gene>
    <name evidence="9" type="ORF">H6P81_008672</name>
</gene>
<dbReference type="FunFam" id="1.10.10.60:FF:000394">
    <property type="entry name" value="MYB transcription factor"/>
    <property type="match status" value="1"/>
</dbReference>
<dbReference type="PANTHER" id="PTHR47994:SF5">
    <property type="entry name" value="F14D16.11-RELATED"/>
    <property type="match status" value="1"/>
</dbReference>
<keyword evidence="3" id="KW-0805">Transcription regulation</keyword>
<evidence type="ECO:0000313" key="9">
    <source>
        <dbReference type="EMBL" id="KAG9448707.1"/>
    </source>
</evidence>
<evidence type="ECO:0000256" key="4">
    <source>
        <dbReference type="ARBA" id="ARBA00023125"/>
    </source>
</evidence>
<dbReference type="PANTHER" id="PTHR47994">
    <property type="entry name" value="F14D16.11-RELATED"/>
    <property type="match status" value="1"/>
</dbReference>
<keyword evidence="5" id="KW-0804">Transcription</keyword>
<dbReference type="InterPro" id="IPR015495">
    <property type="entry name" value="Myb_TF_plants"/>
</dbReference>
<reference evidence="9 10" key="1">
    <citation type="submission" date="2021-07" db="EMBL/GenBank/DDBJ databases">
        <title>The Aristolochia fimbriata genome: insights into angiosperm evolution, floral development and chemical biosynthesis.</title>
        <authorList>
            <person name="Jiao Y."/>
        </authorList>
    </citation>
    <scope>NUCLEOTIDE SEQUENCE [LARGE SCALE GENOMIC DNA]</scope>
    <source>
        <strain evidence="9">IBCAS-2021</strain>
        <tissue evidence="9">Leaf</tissue>
    </source>
</reference>
<dbReference type="GO" id="GO:0000976">
    <property type="term" value="F:transcription cis-regulatory region binding"/>
    <property type="evidence" value="ECO:0007669"/>
    <property type="project" value="UniProtKB-ARBA"/>
</dbReference>
<name>A0AAV7EM92_ARIFI</name>
<feature type="domain" description="Myb-like" evidence="7">
    <location>
        <begin position="62"/>
        <end position="112"/>
    </location>
</feature>
<evidence type="ECO:0000256" key="2">
    <source>
        <dbReference type="ARBA" id="ARBA00022737"/>
    </source>
</evidence>
<dbReference type="GO" id="GO:0005634">
    <property type="term" value="C:nucleus"/>
    <property type="evidence" value="ECO:0007669"/>
    <property type="project" value="UniProtKB-SubCell"/>
</dbReference>
<dbReference type="InterPro" id="IPR001005">
    <property type="entry name" value="SANT/Myb"/>
</dbReference>
<evidence type="ECO:0000256" key="3">
    <source>
        <dbReference type="ARBA" id="ARBA00023015"/>
    </source>
</evidence>
<dbReference type="InterPro" id="IPR017930">
    <property type="entry name" value="Myb_dom"/>
</dbReference>
<dbReference type="PROSITE" id="PS50090">
    <property type="entry name" value="MYB_LIKE"/>
    <property type="match status" value="2"/>
</dbReference>
<dbReference type="Gene3D" id="1.10.10.60">
    <property type="entry name" value="Homeodomain-like"/>
    <property type="match status" value="2"/>
</dbReference>
<dbReference type="Proteomes" id="UP000825729">
    <property type="component" value="Unassembled WGS sequence"/>
</dbReference>
<dbReference type="GO" id="GO:0080090">
    <property type="term" value="P:regulation of primary metabolic process"/>
    <property type="evidence" value="ECO:0007669"/>
    <property type="project" value="UniProtKB-ARBA"/>
</dbReference>
<evidence type="ECO:0000256" key="1">
    <source>
        <dbReference type="ARBA" id="ARBA00004123"/>
    </source>
</evidence>